<evidence type="ECO:0000256" key="2">
    <source>
        <dbReference type="PROSITE-ProRule" id="PRU00103"/>
    </source>
</evidence>
<dbReference type="Pfam" id="PF25786">
    <property type="entry name" value="HEAT_GCN1_C"/>
    <property type="match status" value="1"/>
</dbReference>
<evidence type="ECO:0000313" key="6">
    <source>
        <dbReference type="Proteomes" id="UP000251960"/>
    </source>
</evidence>
<dbReference type="SUPFAM" id="SSF48371">
    <property type="entry name" value="ARM repeat"/>
    <property type="match status" value="3"/>
</dbReference>
<gene>
    <name evidence="5" type="ORF">Zm00014a_020195</name>
</gene>
<feature type="repeat" description="HEAT" evidence="2">
    <location>
        <begin position="658"/>
        <end position="696"/>
    </location>
</feature>
<dbReference type="InterPro" id="IPR011989">
    <property type="entry name" value="ARM-like"/>
</dbReference>
<comment type="caution">
    <text evidence="5">The sequence shown here is derived from an EMBL/GenBank/DDBJ whole genome shotgun (WGS) entry which is preliminary data.</text>
</comment>
<evidence type="ECO:0000259" key="3">
    <source>
        <dbReference type="SMART" id="SM01349"/>
    </source>
</evidence>
<feature type="domain" description="TOG" evidence="3">
    <location>
        <begin position="1278"/>
        <end position="1515"/>
    </location>
</feature>
<sequence>MQVNYVEPLLSSPIVSDAAFCTMLRLARCTAPPLCNWALDIAAAIRVISVGDFEMVLDLTPVIMEDDSKKPSSGIFEQIVNGLTIACKAGPLPADSFTFVFPVLYHVLSTVPAYQPSVGPMLNELCLGLRGHELAQALVGVYAKELHVRLACLTAIKCVPVHSVQRDLQVSTSLWIAAHDPEKVVAELAEELWDRFGFDAITDYSGIFNALSHKNYNVRAASAEALAAALDENQDKMQDALSTLFSLYIRDLGTSVEFGDAHWLGRQGIALALHSIADVLASKDLPVVMTFLISRALADPNVDVRGRMINAGILIIDRHGKENASDEKTYDLVREGVVIFTGALAKHLSKDDPKVHSVIEKLLDVLNTPSEAVQRAVSDCLSPLMVSKQEEGQALVSRLLDRMMKCEKYGERRGAAFGLAGVVKGFGISSLKKYGIAVTLQKNLEDRMSAKSREGALLGFECLCEKLGKLFEPYVIQMLPFLLVCFSDQVLAVREAAECAARAMMSQLTGPGVKLVLPSLLKGLEDKAWRTKQSSVQLLGAMAYCAPQQLSQCLPKIVPKLTEVGSVIKNPEISALVPILLSALMDPNAHTKHSLDILLQTTFINSIDAPSLALLVPIVHRGLRERGVETKKKAAQIVGNMSSLVTEPKDMIPYIGLLLPEVKKVLVDPIPEVRAVAARALGSLISGMGEEIFPDLVPWLLDTLKSDNSNVERSGAAQGLSEVLAALSQDYFDHILPDIIRNCSHQKASVRDGHLTLLRYLPRSLGGVFQNYLQAVLPAILDGLADENESVRDAALSAGHVFVEHYATTSLPLLLPAIEDGIFSDNWRIRQSSVELLGDLLFKVAGTSGKAILEGGSDDEGASTEAQGRAIIEVLGREKRNEVLAAIYMLRSDVSLTVRQAALHVWKTIVANTPRTLKEIMPVLMDTLIASLASSSSERRQVAGRSLGELVRKLGERVLPSIIPILSQGLKDPSASRRQGVCIGLSEVMGSAGKHQLLSFMDELIPTIRTALCDRYAFLLFLFVILYSMFSSSHIYHNSTQEVRESAGLAFSTLYKSAGLQAIDEIVPTLLRALEDDDTSATALDGLKQILSVRTAAVLPHILPKLVQPPLSSFNAHALGALAEVAGPGLNSHIGTVLPALILAMDDEDADVQNSARKAAETVLLVIDEEGVETLISELLRGINDSQASMRRGSAYLIGFLFKNTKLYLADEASDMMSTLIILLSDTDKATVSAALEAFSRVVASVPKEQLPTHIKLVRDAVSTARDKERRRRKGVPILVPGLCLPKALQPFLPIYQQGLISGSAETKEQAAEGLGELIDVTSEKTLKEVVVPITGPLIRILGDRFPWQVKSAILSTLTIIIMKGGIALKPFLPQLQTTFVKCLQDNNRSVRARAAAALGKLSALSTRVDPLVSDLLSMLQSGDESVKESVLSALKGVIKHAGKSVSSAIRSRGCALLEDLLQAEADDVRSCAAKVIGTLSQYMEETEISDLVQILLNMSTSSDWCTRHGALLSFSYISMHSPSKLCHLASFPSLVDLLKGSLKDDKFPVREVATRTLGKILCFELQPEAGTLQLVQLLILALRDDSSEVRRRSLSCIKAAAKTNHSALATHHSILGPAIAEALKDSSMPVRLAAERCALHVFQLTKGPDNVTAAQKYLGMTGLEVKKIAKLDVDSDGSESSDDDKRT</sequence>
<evidence type="ECO:0000313" key="5">
    <source>
        <dbReference type="EMBL" id="PWZ28915.1"/>
    </source>
</evidence>
<protein>
    <submittedName>
        <fullName evidence="4">Protein ILITYHIA</fullName>
    </submittedName>
</protein>
<accession>A0A3L6F707</accession>
<keyword evidence="1" id="KW-0677">Repeat</keyword>
<feature type="repeat" description="HEAT" evidence="2">
    <location>
        <begin position="1137"/>
        <end position="1175"/>
    </location>
</feature>
<dbReference type="SMART" id="SM01349">
    <property type="entry name" value="TOG"/>
    <property type="match status" value="4"/>
</dbReference>
<proteinExistence type="predicted"/>
<name>A0A3L6F6N8_MAIZE</name>
<dbReference type="Proteomes" id="UP000251960">
    <property type="component" value="Chromosome 4"/>
</dbReference>
<dbReference type="EMBL" id="NCVQ01000005">
    <property type="protein sequence ID" value="PWZ28915.1"/>
    <property type="molecule type" value="Genomic_DNA"/>
</dbReference>
<feature type="domain" description="TOG" evidence="3">
    <location>
        <begin position="1056"/>
        <end position="1271"/>
    </location>
</feature>
<dbReference type="Pfam" id="PF24984">
    <property type="entry name" value="HEAT_EF3_GNC1"/>
    <property type="match status" value="1"/>
</dbReference>
<dbReference type="Pfam" id="PF23227">
    <property type="entry name" value="HEAT_MROH2B_C"/>
    <property type="match status" value="1"/>
</dbReference>
<dbReference type="InterPro" id="IPR021133">
    <property type="entry name" value="HEAT_type_2"/>
</dbReference>
<feature type="domain" description="TOG" evidence="3">
    <location>
        <begin position="384"/>
        <end position="597"/>
    </location>
</feature>
<dbReference type="InterPro" id="IPR057546">
    <property type="entry name" value="HEAT_GCN1"/>
</dbReference>
<reference evidence="5 6" key="1">
    <citation type="journal article" date="2018" name="Nat. Genet.">
        <title>Extensive intraspecific gene order and gene structural variations between Mo17 and other maize genomes.</title>
        <authorList>
            <person name="Sun S."/>
            <person name="Zhou Y."/>
            <person name="Chen J."/>
            <person name="Shi J."/>
            <person name="Zhao H."/>
            <person name="Zhao H."/>
            <person name="Song W."/>
            <person name="Zhang M."/>
            <person name="Cui Y."/>
            <person name="Dong X."/>
            <person name="Liu H."/>
            <person name="Ma X."/>
            <person name="Jiao Y."/>
            <person name="Wang B."/>
            <person name="Wei X."/>
            <person name="Stein J.C."/>
            <person name="Glaubitz J.C."/>
            <person name="Lu F."/>
            <person name="Yu G."/>
            <person name="Liang C."/>
            <person name="Fengler K."/>
            <person name="Li B."/>
            <person name="Rafalski A."/>
            <person name="Schnable P.S."/>
            <person name="Ware D.H."/>
            <person name="Buckler E.S."/>
            <person name="Lai J."/>
        </authorList>
    </citation>
    <scope>NUCLEOTIDE SEQUENCE [LARGE SCALE GENOMIC DNA]</scope>
    <source>
        <strain evidence="6">cv. Missouri 17</strain>
        <tissue evidence="5">Seedling</tissue>
    </source>
</reference>
<dbReference type="Gene3D" id="1.25.10.10">
    <property type="entry name" value="Leucine-rich Repeat Variant"/>
    <property type="match status" value="8"/>
</dbReference>
<dbReference type="ExpressionAtlas" id="A0A3L6F6N8">
    <property type="expression patterns" value="baseline and differential"/>
</dbReference>
<dbReference type="PROSITE" id="PS50077">
    <property type="entry name" value="HEAT_REPEAT"/>
    <property type="match status" value="2"/>
</dbReference>
<dbReference type="PANTHER" id="PTHR23346:SF7">
    <property type="entry name" value="STALLED RIBOSOME SENSOR GCN1"/>
    <property type="match status" value="1"/>
</dbReference>
<feature type="domain" description="TOG" evidence="3">
    <location>
        <begin position="688"/>
        <end position="941"/>
    </location>
</feature>
<dbReference type="InterPro" id="IPR034085">
    <property type="entry name" value="TOG"/>
</dbReference>
<accession>A0A3L6F6N8</accession>
<dbReference type="EMBL" id="NCVQ01000005">
    <property type="protein sequence ID" value="PWZ28914.1"/>
    <property type="molecule type" value="Genomic_DNA"/>
</dbReference>
<dbReference type="Pfam" id="PF24987">
    <property type="entry name" value="HEAT_EF3_N"/>
    <property type="match status" value="2"/>
</dbReference>
<evidence type="ECO:0000313" key="4">
    <source>
        <dbReference type="EMBL" id="PWZ28914.1"/>
    </source>
</evidence>
<dbReference type="Pfam" id="PF23271">
    <property type="entry name" value="HEAT_GCN1"/>
    <property type="match status" value="1"/>
</dbReference>
<organism evidence="5">
    <name type="scientific">Zea mays</name>
    <name type="common">Maize</name>
    <dbReference type="NCBI Taxonomy" id="4577"/>
    <lineage>
        <taxon>Eukaryota</taxon>
        <taxon>Viridiplantae</taxon>
        <taxon>Streptophyta</taxon>
        <taxon>Embryophyta</taxon>
        <taxon>Tracheophyta</taxon>
        <taxon>Spermatophyta</taxon>
        <taxon>Magnoliopsida</taxon>
        <taxon>Liliopsida</taxon>
        <taxon>Poales</taxon>
        <taxon>Poaceae</taxon>
        <taxon>PACMAD clade</taxon>
        <taxon>Panicoideae</taxon>
        <taxon>Andropogonodae</taxon>
        <taxon>Andropogoneae</taxon>
        <taxon>Tripsacinae</taxon>
        <taxon>Zea</taxon>
    </lineage>
</organism>
<evidence type="ECO:0000256" key="1">
    <source>
        <dbReference type="ARBA" id="ARBA00022737"/>
    </source>
</evidence>
<dbReference type="PANTHER" id="PTHR23346">
    <property type="entry name" value="TRANSLATIONAL ACTIVATOR GCN1-RELATED"/>
    <property type="match status" value="1"/>
</dbReference>
<dbReference type="InterPro" id="IPR016024">
    <property type="entry name" value="ARM-type_fold"/>
</dbReference>
<dbReference type="InterPro" id="IPR055406">
    <property type="entry name" value="HEAT_Maestro"/>
</dbReference>